<sequence>MAVPFSNTNLRIPRGFGNLLEGLAREVLRDQPEDIPTFAALYFTKLLKSREESCLDPAEWGAKLEDRFYNNGSFMDGQQQGNISPAKINPSHNTSLSESFGNSGTQFSIVKDPTTNSEDNHVKINEICFENYDVREQRLAEGTADTHISLQELKDHTWIPEEQDSVVDQDVDVDIFESEPSNVDVFAEEMKPPFETAESKRDPESPTLSDDEEDFNNETNEMPYYYINAEDADSGSAEEASVEEPGEKDLIESVGIESDNENQEESKDENKKLYEFLEDSTDSTSEINSSSLIEIKDTNVDFSDDNKSKVIDEVRDRSLIYTSDNESSSNAENTSKIIGELKEENVLETPASQHYDSEIDLSHEFLNASEKDLNTENINEGSDFDSDAEDMDPDILSELQPNTIRTESQKEDRILDVEDNFESESEETSLGEHLERETGMAGEALQELIESSENEGNREDQLMELKDELTLESEELDITDCTEAK</sequence>
<evidence type="ECO:0000256" key="1">
    <source>
        <dbReference type="SAM" id="MobiDB-lite"/>
    </source>
</evidence>
<feature type="compositionally biased region" description="Acidic residues" evidence="1">
    <location>
        <begin position="418"/>
        <end position="429"/>
    </location>
</feature>
<evidence type="ECO:0000259" key="2">
    <source>
        <dbReference type="SMART" id="SM00394"/>
    </source>
</evidence>
<feature type="region of interest" description="Disordered" evidence="1">
    <location>
        <begin position="193"/>
        <end position="217"/>
    </location>
</feature>
<dbReference type="InterPro" id="IPR003117">
    <property type="entry name" value="cAMP_dep_PK_reg_su_I/II_a/b"/>
</dbReference>
<protein>
    <recommendedName>
        <fullName evidence="2">RIIa domain-containing protein</fullName>
    </recommendedName>
</protein>
<organism evidence="3 4">
    <name type="scientific">Danionella cerebrum</name>
    <dbReference type="NCBI Taxonomy" id="2873325"/>
    <lineage>
        <taxon>Eukaryota</taxon>
        <taxon>Metazoa</taxon>
        <taxon>Chordata</taxon>
        <taxon>Craniata</taxon>
        <taxon>Vertebrata</taxon>
        <taxon>Euteleostomi</taxon>
        <taxon>Actinopterygii</taxon>
        <taxon>Neopterygii</taxon>
        <taxon>Teleostei</taxon>
        <taxon>Ostariophysi</taxon>
        <taxon>Cypriniformes</taxon>
        <taxon>Danionidae</taxon>
        <taxon>Danioninae</taxon>
        <taxon>Danionella</taxon>
    </lineage>
</organism>
<dbReference type="Pfam" id="PF02197">
    <property type="entry name" value="RIIa"/>
    <property type="match status" value="1"/>
</dbReference>
<dbReference type="SUPFAM" id="SSF47391">
    <property type="entry name" value="Dimerization-anchoring domain of cAMP-dependent PK regulatory subunit"/>
    <property type="match status" value="1"/>
</dbReference>
<feature type="region of interest" description="Disordered" evidence="1">
    <location>
        <begin position="232"/>
        <end position="273"/>
    </location>
</feature>
<keyword evidence="4" id="KW-1185">Reference proteome</keyword>
<proteinExistence type="predicted"/>
<dbReference type="CDD" id="cd12100">
    <property type="entry name" value="DD_CABYR_SP17"/>
    <property type="match status" value="1"/>
</dbReference>
<evidence type="ECO:0000313" key="4">
    <source>
        <dbReference type="Proteomes" id="UP000316079"/>
    </source>
</evidence>
<dbReference type="OrthoDB" id="252964at2759"/>
<dbReference type="PANTHER" id="PTHR10699">
    <property type="entry name" value="NEUROMODULIN"/>
    <property type="match status" value="1"/>
</dbReference>
<feature type="region of interest" description="Disordered" evidence="1">
    <location>
        <begin position="375"/>
        <end position="394"/>
    </location>
</feature>
<feature type="non-terminal residue" evidence="3">
    <location>
        <position position="485"/>
    </location>
</feature>
<reference evidence="3 4" key="1">
    <citation type="journal article" date="2019" name="Sci. Data">
        <title>Hybrid genome assembly and annotation of Danionella translucida.</title>
        <authorList>
            <person name="Kadobianskyi M."/>
            <person name="Schulze L."/>
            <person name="Schuelke M."/>
            <person name="Judkewitz B."/>
        </authorList>
    </citation>
    <scope>NUCLEOTIDE SEQUENCE [LARGE SCALE GENOMIC DNA]</scope>
    <source>
        <strain evidence="3 4">Bolton</strain>
    </source>
</reference>
<dbReference type="InterPro" id="IPR047579">
    <property type="entry name" value="DD_CABYR_SP17"/>
</dbReference>
<feature type="region of interest" description="Disordered" evidence="1">
    <location>
        <begin position="418"/>
        <end position="437"/>
    </location>
</feature>
<dbReference type="PANTHER" id="PTHR10699:SF16">
    <property type="entry name" value="SPERM SURFACE PROTEIN SP17"/>
    <property type="match status" value="1"/>
</dbReference>
<dbReference type="STRING" id="623744.A0A553QRI3"/>
<feature type="domain" description="RIIa" evidence="2">
    <location>
        <begin position="14"/>
        <end position="51"/>
    </location>
</feature>
<accession>A0A553QRI3</accession>
<dbReference type="Gene3D" id="1.20.890.10">
    <property type="entry name" value="cAMP-dependent protein kinase regulatory subunit, dimerization-anchoring domain"/>
    <property type="match status" value="1"/>
</dbReference>
<dbReference type="AlphaFoldDB" id="A0A553QRI3"/>
<gene>
    <name evidence="3" type="ORF">DNTS_015094</name>
</gene>
<dbReference type="Proteomes" id="UP000316079">
    <property type="component" value="Unassembled WGS sequence"/>
</dbReference>
<feature type="compositionally biased region" description="Acidic residues" evidence="1">
    <location>
        <begin position="382"/>
        <end position="394"/>
    </location>
</feature>
<dbReference type="GO" id="GO:0005516">
    <property type="term" value="F:calmodulin binding"/>
    <property type="evidence" value="ECO:0007669"/>
    <property type="project" value="TreeGrafter"/>
</dbReference>
<dbReference type="SMART" id="SM00394">
    <property type="entry name" value="RIIa"/>
    <property type="match status" value="1"/>
</dbReference>
<feature type="compositionally biased region" description="Basic and acidic residues" evidence="1">
    <location>
        <begin position="264"/>
        <end position="273"/>
    </location>
</feature>
<evidence type="ECO:0000313" key="3">
    <source>
        <dbReference type="EMBL" id="TRY92396.1"/>
    </source>
</evidence>
<feature type="compositionally biased region" description="Basic and acidic residues" evidence="1">
    <location>
        <begin position="193"/>
        <end position="204"/>
    </location>
</feature>
<dbReference type="EMBL" id="SRMA01025618">
    <property type="protein sequence ID" value="TRY92396.1"/>
    <property type="molecule type" value="Genomic_DNA"/>
</dbReference>
<name>A0A553QRI3_9TELE</name>
<comment type="caution">
    <text evidence="3">The sequence shown here is derived from an EMBL/GenBank/DDBJ whole genome shotgun (WGS) entry which is preliminary data.</text>
</comment>